<reference evidence="5 6" key="1">
    <citation type="journal article" date="2013" name="Nature">
        <title>Insights into bilaterian evolution from three spiralian genomes.</title>
        <authorList>
            <person name="Simakov O."/>
            <person name="Marletaz F."/>
            <person name="Cho S.J."/>
            <person name="Edsinger-Gonzales E."/>
            <person name="Havlak P."/>
            <person name="Hellsten U."/>
            <person name="Kuo D.H."/>
            <person name="Larsson T."/>
            <person name="Lv J."/>
            <person name="Arendt D."/>
            <person name="Savage R."/>
            <person name="Osoegawa K."/>
            <person name="de Jong P."/>
            <person name="Grimwood J."/>
            <person name="Chapman J.A."/>
            <person name="Shapiro H."/>
            <person name="Aerts A."/>
            <person name="Otillar R.P."/>
            <person name="Terry A.Y."/>
            <person name="Boore J.L."/>
            <person name="Grigoriev I.V."/>
            <person name="Lindberg D.R."/>
            <person name="Seaver E.C."/>
            <person name="Weisblat D.A."/>
            <person name="Putnam N.H."/>
            <person name="Rokhsar D.S."/>
        </authorList>
    </citation>
    <scope>NUCLEOTIDE SEQUENCE [LARGE SCALE GENOMIC DNA]</scope>
</reference>
<keyword evidence="3 4" id="KW-0472">Membrane</keyword>
<dbReference type="STRING" id="225164.V4BFD3"/>
<evidence type="ECO:0000256" key="3">
    <source>
        <dbReference type="ARBA" id="ARBA00023136"/>
    </source>
</evidence>
<feature type="non-terminal residue" evidence="5">
    <location>
        <position position="1"/>
    </location>
</feature>
<protein>
    <submittedName>
        <fullName evidence="5">Uncharacterized protein</fullName>
    </submittedName>
</protein>
<evidence type="ECO:0000256" key="1">
    <source>
        <dbReference type="ARBA" id="ARBA00022692"/>
    </source>
</evidence>
<dbReference type="AlphaFoldDB" id="V4BFD3"/>
<evidence type="ECO:0000256" key="2">
    <source>
        <dbReference type="ARBA" id="ARBA00022989"/>
    </source>
</evidence>
<name>V4BFD3_LOTGI</name>
<dbReference type="KEGG" id="lgi:LOTGIDRAFT_89946"/>
<dbReference type="GeneID" id="20252886"/>
<keyword evidence="1 4" id="KW-0812">Transmembrane</keyword>
<gene>
    <name evidence="5" type="ORF">LOTGIDRAFT_89946</name>
</gene>
<feature type="transmembrane region" description="Helical" evidence="4">
    <location>
        <begin position="7"/>
        <end position="32"/>
    </location>
</feature>
<dbReference type="RefSeq" id="XP_009044721.1">
    <property type="nucleotide sequence ID" value="XM_009046473.1"/>
</dbReference>
<dbReference type="OMA" id="TIMYLRC"/>
<proteinExistence type="predicted"/>
<organism evidence="5 6">
    <name type="scientific">Lottia gigantea</name>
    <name type="common">Giant owl limpet</name>
    <dbReference type="NCBI Taxonomy" id="225164"/>
    <lineage>
        <taxon>Eukaryota</taxon>
        <taxon>Metazoa</taxon>
        <taxon>Spiralia</taxon>
        <taxon>Lophotrochozoa</taxon>
        <taxon>Mollusca</taxon>
        <taxon>Gastropoda</taxon>
        <taxon>Patellogastropoda</taxon>
        <taxon>Lottioidea</taxon>
        <taxon>Lottiidae</taxon>
        <taxon>Lottia</taxon>
    </lineage>
</organism>
<dbReference type="HOGENOM" id="CLU_3093453_0_0_1"/>
<evidence type="ECO:0000313" key="5">
    <source>
        <dbReference type="EMBL" id="ESP04552.1"/>
    </source>
</evidence>
<keyword evidence="2 4" id="KW-1133">Transmembrane helix</keyword>
<evidence type="ECO:0000313" key="6">
    <source>
        <dbReference type="Proteomes" id="UP000030746"/>
    </source>
</evidence>
<evidence type="ECO:0000256" key="4">
    <source>
        <dbReference type="SAM" id="Phobius"/>
    </source>
</evidence>
<accession>V4BFD3</accession>
<keyword evidence="6" id="KW-1185">Reference proteome</keyword>
<dbReference type="Proteomes" id="UP000030746">
    <property type="component" value="Unassembled WGS sequence"/>
</dbReference>
<dbReference type="EMBL" id="KB199699">
    <property type="protein sequence ID" value="ESP04552.1"/>
    <property type="molecule type" value="Genomic_DNA"/>
</dbReference>
<dbReference type="OrthoDB" id="413079at2759"/>
<sequence>KLFKENWFYVVTYCLVFGSFGVCVGFLGPTVFDLGCQTQSNLKSMSWVFFVQ</sequence>
<dbReference type="PANTHER" id="PTHR23121:SF10">
    <property type="entry name" value="MAJOR FACILITATOR SUPERFAMILY DOMAIN-CONTAINING PROTEIN 4A"/>
    <property type="match status" value="1"/>
</dbReference>
<dbReference type="CTD" id="20252886"/>
<dbReference type="PANTHER" id="PTHR23121">
    <property type="entry name" value="SODIUM-DEPENDENT GLUCOSE TRANSPORTER 1"/>
    <property type="match status" value="1"/>
</dbReference>
<feature type="non-terminal residue" evidence="5">
    <location>
        <position position="52"/>
    </location>
</feature>